<proteinExistence type="predicted"/>
<sequence length="142" mass="15646">MLMPSLPYVTDVVKVVDVFYVVDSAKFTNFAHVAQLADFASIVNNVYAAHSIHVADFVPVFDIVAVVDVVRAQFSQETVRASFHCLGQSNCGLQRRSADLRLAIELPQSNRLLNETEDEQPEPLCLGSLHLPTSARQNGPHV</sequence>
<accession>A0A3S5ACA1</accession>
<dbReference type="Proteomes" id="UP000784294">
    <property type="component" value="Unassembled WGS sequence"/>
</dbReference>
<comment type="caution">
    <text evidence="1">The sequence shown here is derived from an EMBL/GenBank/DDBJ whole genome shotgun (WGS) entry which is preliminary data.</text>
</comment>
<dbReference type="AlphaFoldDB" id="A0A3S5ACA1"/>
<name>A0A3S5ACA1_9PLAT</name>
<evidence type="ECO:0000313" key="2">
    <source>
        <dbReference type="Proteomes" id="UP000784294"/>
    </source>
</evidence>
<dbReference type="EMBL" id="CAAALY010045357">
    <property type="protein sequence ID" value="VEL20219.1"/>
    <property type="molecule type" value="Genomic_DNA"/>
</dbReference>
<gene>
    <name evidence="1" type="ORF">PXEA_LOCUS13659</name>
</gene>
<evidence type="ECO:0000313" key="1">
    <source>
        <dbReference type="EMBL" id="VEL20219.1"/>
    </source>
</evidence>
<organism evidence="1 2">
    <name type="scientific">Protopolystoma xenopodis</name>
    <dbReference type="NCBI Taxonomy" id="117903"/>
    <lineage>
        <taxon>Eukaryota</taxon>
        <taxon>Metazoa</taxon>
        <taxon>Spiralia</taxon>
        <taxon>Lophotrochozoa</taxon>
        <taxon>Platyhelminthes</taxon>
        <taxon>Monogenea</taxon>
        <taxon>Polyopisthocotylea</taxon>
        <taxon>Polystomatidea</taxon>
        <taxon>Polystomatidae</taxon>
        <taxon>Protopolystoma</taxon>
    </lineage>
</organism>
<protein>
    <submittedName>
        <fullName evidence="1">Uncharacterized protein</fullName>
    </submittedName>
</protein>
<keyword evidence="2" id="KW-1185">Reference proteome</keyword>
<reference evidence="1" key="1">
    <citation type="submission" date="2018-11" db="EMBL/GenBank/DDBJ databases">
        <authorList>
            <consortium name="Pathogen Informatics"/>
        </authorList>
    </citation>
    <scope>NUCLEOTIDE SEQUENCE</scope>
</reference>